<protein>
    <recommendedName>
        <fullName evidence="2">Endonuclease/exonuclease/phosphatase domain-containing protein</fullName>
    </recommendedName>
</protein>
<feature type="region of interest" description="Disordered" evidence="1">
    <location>
        <begin position="510"/>
        <end position="535"/>
    </location>
</feature>
<dbReference type="Gene3D" id="3.60.10.10">
    <property type="entry name" value="Endonuclease/exonuclease/phosphatase"/>
    <property type="match status" value="1"/>
</dbReference>
<dbReference type="OrthoDB" id="5990278at2759"/>
<dbReference type="InterPro" id="IPR005135">
    <property type="entry name" value="Endo/exonuclease/phosphatase"/>
</dbReference>
<dbReference type="AlphaFoldDB" id="A0A7M7T2Y4"/>
<dbReference type="InParanoid" id="A0A7M7T2Y4"/>
<dbReference type="EnsemblMetazoa" id="XM_030994191">
    <property type="protein sequence ID" value="XP_030850051"/>
    <property type="gene ID" value="LOC115927885"/>
</dbReference>
<dbReference type="PANTHER" id="PTHR46670:SF3">
    <property type="entry name" value="ENDONUCLEASE_EXONUCLEASE_PHOSPHATASE DOMAIN-CONTAINING PROTEIN"/>
    <property type="match status" value="1"/>
</dbReference>
<feature type="domain" description="Endonuclease/exonuclease/phosphatase" evidence="2">
    <location>
        <begin position="35"/>
        <end position="236"/>
    </location>
</feature>
<evidence type="ECO:0000313" key="4">
    <source>
        <dbReference type="Proteomes" id="UP000007110"/>
    </source>
</evidence>
<dbReference type="InterPro" id="IPR036691">
    <property type="entry name" value="Endo/exonu/phosph_ase_sf"/>
</dbReference>
<feature type="compositionally biased region" description="Basic and acidic residues" evidence="1">
    <location>
        <begin position="512"/>
        <end position="529"/>
    </location>
</feature>
<dbReference type="GO" id="GO:0003824">
    <property type="term" value="F:catalytic activity"/>
    <property type="evidence" value="ECO:0007669"/>
    <property type="project" value="InterPro"/>
</dbReference>
<dbReference type="Pfam" id="PF03372">
    <property type="entry name" value="Exo_endo_phos"/>
    <property type="match status" value="1"/>
</dbReference>
<dbReference type="GeneID" id="115927885"/>
<dbReference type="OMA" id="QWINSEC"/>
<dbReference type="KEGG" id="spu:115927885"/>
<evidence type="ECO:0000256" key="1">
    <source>
        <dbReference type="SAM" id="MobiDB-lite"/>
    </source>
</evidence>
<name>A0A7M7T2Y4_STRPU</name>
<proteinExistence type="predicted"/>
<organism evidence="3 4">
    <name type="scientific">Strongylocentrotus purpuratus</name>
    <name type="common">Purple sea urchin</name>
    <dbReference type="NCBI Taxonomy" id="7668"/>
    <lineage>
        <taxon>Eukaryota</taxon>
        <taxon>Metazoa</taxon>
        <taxon>Echinodermata</taxon>
        <taxon>Eleutherozoa</taxon>
        <taxon>Echinozoa</taxon>
        <taxon>Echinoidea</taxon>
        <taxon>Euechinoidea</taxon>
        <taxon>Echinacea</taxon>
        <taxon>Camarodonta</taxon>
        <taxon>Echinidea</taxon>
        <taxon>Strongylocentrotidae</taxon>
        <taxon>Strongylocentrotus</taxon>
    </lineage>
</organism>
<sequence length="560" mass="62594">MSLGINRHDIGRKTHRGMKGGRDPFNNNLKLGMLNCRSVRNKSTLLEEFIIDRSLDFTCVCETWLTASDDAVIADLCPRGYLFKHHPRAAKRGGGVGFLYRDSLHVDISPTGKFETFESMSGTVSGGSTQVDIIVIYRPPGYQSFTQFLIDFSALLDERLCKPYPLLITGDLNIHLDNTSSQHTLRFVDLINSHGLSQLVTSPTHDKGHILDVVLVRNSDNLSISKPSIVPGISDHAAITCVLRFTKPARSDRTFASRNIKDINRIAFAKDVAESDIMPLTSESVNTATSRYNTILSSLLDIHAPAKIRKVRDRQDNPWYNGEITAEKRKRRQLERRWRSNGKLHIDKEMFRAQRDFTNSLVERAKRSYFVGLIDKCGHDSKKLFSTANRLLNRKQNSPLPRHSDSKELAQRFIQFFRSKVQKIQDSLTPDLTPPDPVTSASLETIQPTTSDEIQLLLHRLPAKSSAEYSSFAVQFTVHGNMDGDVIQDCSQAGSTSINVAQSATVIIPDQKGLEEKKGPKEKNRREGVAPHQDLASQIDEDTVVTGGLLEVEVSASLSM</sequence>
<accession>A0A7M7T2Y4</accession>
<keyword evidence="4" id="KW-1185">Reference proteome</keyword>
<reference evidence="4" key="1">
    <citation type="submission" date="2015-02" db="EMBL/GenBank/DDBJ databases">
        <title>Genome sequencing for Strongylocentrotus purpuratus.</title>
        <authorList>
            <person name="Murali S."/>
            <person name="Liu Y."/>
            <person name="Vee V."/>
            <person name="English A."/>
            <person name="Wang M."/>
            <person name="Skinner E."/>
            <person name="Han Y."/>
            <person name="Muzny D.M."/>
            <person name="Worley K.C."/>
            <person name="Gibbs R.A."/>
        </authorList>
    </citation>
    <scope>NUCLEOTIDE SEQUENCE</scope>
</reference>
<evidence type="ECO:0000313" key="3">
    <source>
        <dbReference type="EnsemblMetazoa" id="XP_030850051"/>
    </source>
</evidence>
<reference evidence="3" key="2">
    <citation type="submission" date="2021-01" db="UniProtKB">
        <authorList>
            <consortium name="EnsemblMetazoa"/>
        </authorList>
    </citation>
    <scope>IDENTIFICATION</scope>
</reference>
<dbReference type="PANTHER" id="PTHR46670">
    <property type="entry name" value="ENDO/EXONUCLEASE/PHOSPHATASE DOMAIN-CONTAINING PROTEIN"/>
    <property type="match status" value="1"/>
</dbReference>
<dbReference type="RefSeq" id="XP_030850051.1">
    <property type="nucleotide sequence ID" value="XM_030994191.1"/>
</dbReference>
<dbReference type="Proteomes" id="UP000007110">
    <property type="component" value="Unassembled WGS sequence"/>
</dbReference>
<dbReference type="SUPFAM" id="SSF56219">
    <property type="entry name" value="DNase I-like"/>
    <property type="match status" value="1"/>
</dbReference>
<evidence type="ECO:0000259" key="2">
    <source>
        <dbReference type="Pfam" id="PF03372"/>
    </source>
</evidence>